<dbReference type="EMBL" id="JAOQKJ010000001">
    <property type="protein sequence ID" value="MCU6742963.1"/>
    <property type="molecule type" value="Genomic_DNA"/>
</dbReference>
<keyword evidence="1" id="KW-1133">Transmembrane helix</keyword>
<feature type="transmembrane region" description="Helical" evidence="1">
    <location>
        <begin position="240"/>
        <end position="263"/>
    </location>
</feature>
<keyword evidence="3" id="KW-1185">Reference proteome</keyword>
<evidence type="ECO:0000313" key="2">
    <source>
        <dbReference type="EMBL" id="MCU6742963.1"/>
    </source>
</evidence>
<evidence type="ECO:0000313" key="3">
    <source>
        <dbReference type="Proteomes" id="UP001652432"/>
    </source>
</evidence>
<keyword evidence="1" id="KW-0472">Membrane</keyword>
<evidence type="ECO:0000256" key="1">
    <source>
        <dbReference type="SAM" id="Phobius"/>
    </source>
</evidence>
<feature type="transmembrane region" description="Helical" evidence="1">
    <location>
        <begin position="12"/>
        <end position="36"/>
    </location>
</feature>
<feature type="transmembrane region" description="Helical" evidence="1">
    <location>
        <begin position="203"/>
        <end position="228"/>
    </location>
</feature>
<comment type="caution">
    <text evidence="2">The sequence shown here is derived from an EMBL/GenBank/DDBJ whole genome shotgun (WGS) entry which is preliminary data.</text>
</comment>
<proteinExistence type="predicted"/>
<accession>A0ABT2SY93</accession>
<feature type="transmembrane region" description="Helical" evidence="1">
    <location>
        <begin position="164"/>
        <end position="191"/>
    </location>
</feature>
<protein>
    <recommendedName>
        <fullName evidence="4">ABC transporter permease</fullName>
    </recommendedName>
</protein>
<organism evidence="2 3">
    <name type="scientific">Suilimivivens aceti</name>
    <dbReference type="NCBI Taxonomy" id="2981774"/>
    <lineage>
        <taxon>Bacteria</taxon>
        <taxon>Bacillati</taxon>
        <taxon>Bacillota</taxon>
        <taxon>Clostridia</taxon>
        <taxon>Lachnospirales</taxon>
        <taxon>Lachnospiraceae</taxon>
        <taxon>Suilimivivens</taxon>
    </lineage>
</organism>
<gene>
    <name evidence="2" type="ORF">OCV77_00345</name>
</gene>
<keyword evidence="1" id="KW-0812">Transmembrane</keyword>
<dbReference type="RefSeq" id="WP_262572267.1">
    <property type="nucleotide sequence ID" value="NZ_JAOQKJ010000001.1"/>
</dbReference>
<reference evidence="2 3" key="1">
    <citation type="journal article" date="2021" name="ISME Commun">
        <title>Automated analysis of genomic sequences facilitates high-throughput and comprehensive description of bacteria.</title>
        <authorList>
            <person name="Hitch T.C.A."/>
        </authorList>
    </citation>
    <scope>NUCLEOTIDE SEQUENCE [LARGE SCALE GENOMIC DNA]</scope>
    <source>
        <strain evidence="2 3">Sanger_18</strain>
    </source>
</reference>
<name>A0ABT2SY93_9FIRM</name>
<feature type="transmembrane region" description="Helical" evidence="1">
    <location>
        <begin position="48"/>
        <end position="74"/>
    </location>
</feature>
<feature type="transmembrane region" description="Helical" evidence="1">
    <location>
        <begin position="106"/>
        <end position="132"/>
    </location>
</feature>
<evidence type="ECO:0008006" key="4">
    <source>
        <dbReference type="Google" id="ProtNLM"/>
    </source>
</evidence>
<sequence>MLGKLLKHEWKEISVIPCVLSVVLLVLSVISGFSFLGIREGAADVSRFMTIMLWLLFYFALIAVSLGITIYLAVHFYKTMYTDEGYLTHTLPVSGRELLWSKLIPMAAWSLLTMLVVALAVLIFGGMGMLFAEREGIAVMTVIWEEIHELIRQMQLMGGSSLTAFIISMVYIMIVGIFNGPMVLAASIAIGQLVGKHRILGSIGAYFGIMTVFQIVSQAVFFPIMIGFEGDNPLPLLTGTYFGIGTVSLVVTVLLYFVTEYLVTKKLNLE</sequence>
<dbReference type="Proteomes" id="UP001652432">
    <property type="component" value="Unassembled WGS sequence"/>
</dbReference>